<dbReference type="Pfam" id="PF01352">
    <property type="entry name" value="KRAB"/>
    <property type="match status" value="1"/>
</dbReference>
<feature type="domain" description="C2H2-type" evidence="16">
    <location>
        <begin position="766"/>
        <end position="790"/>
    </location>
</feature>
<dbReference type="Pfam" id="PF00096">
    <property type="entry name" value="zf-C2H2"/>
    <property type="match status" value="12"/>
</dbReference>
<dbReference type="InterPro" id="IPR013087">
    <property type="entry name" value="Znf_C2H2_type"/>
</dbReference>
<evidence type="ECO:0000259" key="17">
    <source>
        <dbReference type="PROSITE" id="PS50805"/>
    </source>
</evidence>
<feature type="region of interest" description="Disordered" evidence="15">
    <location>
        <begin position="365"/>
        <end position="428"/>
    </location>
</feature>
<dbReference type="EMBL" id="AGCU01111621">
    <property type="status" value="NOT_ANNOTATED_CDS"/>
    <property type="molecule type" value="Genomic_DNA"/>
</dbReference>
<evidence type="ECO:0000259" key="16">
    <source>
        <dbReference type="PROSITE" id="PS50157"/>
    </source>
</evidence>
<dbReference type="SUPFAM" id="SSF109640">
    <property type="entry name" value="KRAB domain (Kruppel-associated box)"/>
    <property type="match status" value="1"/>
</dbReference>
<dbReference type="FunFam" id="3.30.160.60:FF:002343">
    <property type="entry name" value="Zinc finger protein 33A"/>
    <property type="match status" value="3"/>
</dbReference>
<evidence type="ECO:0000256" key="14">
    <source>
        <dbReference type="PROSITE-ProRule" id="PRU00042"/>
    </source>
</evidence>
<feature type="domain" description="C2H2-type" evidence="16">
    <location>
        <begin position="654"/>
        <end position="681"/>
    </location>
</feature>
<dbReference type="CDD" id="cd07765">
    <property type="entry name" value="KRAB_A-box"/>
    <property type="match status" value="1"/>
</dbReference>
<dbReference type="FunFam" id="3.30.160.60:FF:000358">
    <property type="entry name" value="zinc finger protein 24"/>
    <property type="match status" value="1"/>
</dbReference>
<dbReference type="InterPro" id="IPR001909">
    <property type="entry name" value="KRAB"/>
</dbReference>
<dbReference type="SUPFAM" id="SSF57667">
    <property type="entry name" value="beta-beta-alpha zinc fingers"/>
    <property type="match status" value="7"/>
</dbReference>
<dbReference type="Ensembl" id="ENSPSIT00000018677.1">
    <property type="protein sequence ID" value="ENSPSIP00000018591.1"/>
    <property type="gene ID" value="ENSPSIG00000016508.1"/>
</dbReference>
<reference evidence="18" key="4">
    <citation type="submission" date="2025-09" db="UniProtKB">
        <authorList>
            <consortium name="Ensembl"/>
        </authorList>
    </citation>
    <scope>IDENTIFICATION</scope>
</reference>
<dbReference type="EMBL" id="AGCU01111623">
    <property type="status" value="NOT_ANNOTATED_CDS"/>
    <property type="molecule type" value="Genomic_DNA"/>
</dbReference>
<feature type="domain" description="KRAB" evidence="17">
    <location>
        <begin position="3"/>
        <end position="74"/>
    </location>
</feature>
<reference evidence="18" key="3">
    <citation type="submission" date="2025-08" db="UniProtKB">
        <authorList>
            <consortium name="Ensembl"/>
        </authorList>
    </citation>
    <scope>IDENTIFICATION</scope>
</reference>
<comment type="similarity">
    <text evidence="3">Belongs to the krueppel C2H2-type zinc-finger protein family.</text>
</comment>
<reference evidence="19" key="1">
    <citation type="submission" date="2011-10" db="EMBL/GenBank/DDBJ databases">
        <authorList>
            <consortium name="Soft-shell Turtle Genome Consortium"/>
        </authorList>
    </citation>
    <scope>NUCLEOTIDE SEQUENCE [LARGE SCALE GENOMIC DNA]</scope>
    <source>
        <strain evidence="19">Daiwa-1</strain>
    </source>
</reference>
<comment type="subcellular location">
    <subcellularLocation>
        <location evidence="2">Nucleus</location>
    </subcellularLocation>
</comment>
<dbReference type="InterPro" id="IPR036051">
    <property type="entry name" value="KRAB_dom_sf"/>
</dbReference>
<dbReference type="FunFam" id="3.30.160.60:FF:002196">
    <property type="entry name" value="zinc finger protein 850-like isoform X3"/>
    <property type="match status" value="1"/>
</dbReference>
<dbReference type="InterPro" id="IPR036236">
    <property type="entry name" value="Znf_C2H2_sf"/>
</dbReference>
<feature type="domain" description="C2H2-type" evidence="16">
    <location>
        <begin position="570"/>
        <end position="597"/>
    </location>
</feature>
<name>K7GE80_PELSI</name>
<dbReference type="EMBL" id="AGCU01111622">
    <property type="status" value="NOT_ANNOTATED_CDS"/>
    <property type="molecule type" value="Genomic_DNA"/>
</dbReference>
<evidence type="ECO:0000256" key="4">
    <source>
        <dbReference type="ARBA" id="ARBA00022499"/>
    </source>
</evidence>
<evidence type="ECO:0000256" key="7">
    <source>
        <dbReference type="ARBA" id="ARBA00022771"/>
    </source>
</evidence>
<dbReference type="SMART" id="SM00349">
    <property type="entry name" value="KRAB"/>
    <property type="match status" value="1"/>
</dbReference>
<dbReference type="eggNOG" id="KOG1721">
    <property type="taxonomic scope" value="Eukaryota"/>
</dbReference>
<feature type="domain" description="C2H2-type" evidence="16">
    <location>
        <begin position="300"/>
        <end position="327"/>
    </location>
</feature>
<accession>K7GE80</accession>
<evidence type="ECO:0000256" key="3">
    <source>
        <dbReference type="ARBA" id="ARBA00006991"/>
    </source>
</evidence>
<keyword evidence="13" id="KW-0539">Nucleus</keyword>
<dbReference type="FunFam" id="3.30.160.60:FF:000321">
    <property type="entry name" value="myeloid zinc finger 1 isoform X1"/>
    <property type="match status" value="1"/>
</dbReference>
<keyword evidence="8" id="KW-0862">Zinc</keyword>
<evidence type="ECO:0000256" key="13">
    <source>
        <dbReference type="ARBA" id="ARBA00023242"/>
    </source>
</evidence>
<dbReference type="AlphaFoldDB" id="K7GE80"/>
<dbReference type="SMART" id="SM00355">
    <property type="entry name" value="ZnF_C2H2"/>
    <property type="match status" value="12"/>
</dbReference>
<sequence length="790" mass="87151">EPLTFEEVAVYFSEEEWAFLDPGQRALYRDVMQENYEAGRWLGFPVSTPHMISWVEQGDALWIPALQGCENGKIMTDTHTGEQSAKLIQKLISVSSAFSLSLTDPSACLQLQLKGAGWETAGFSPLDSLCIPTGDGTLSENHKKSFLQEGLEQMVPRGMLLGRSEGHVSQSPEQGKACKSQRSPQRRQGNHPGEGQGKSSHRSRLNKNKETVQQKIPHQQSPCACSHCATLIKRGRAHTGEKPFSCSDCGKTFSESSGLVAHRRTHTGEKPFSCSDCGKSFSQKSHLVRHGRTHTGEKPFTCSDCGKSFSQRSQLPRHRRTHTGEKPHPLADMMQEFKQQTWLPEHKESLGGLVAGLCIEASNQPPPLGPPFPKGESLTFATPVREGGGRQAKKSVRLDENAQAALQDRSKALPSTPREQGPSDPEPYPRFVRLGGFLGKSQGWTLIHPLSFSFPAAFLSLPSEPSNGPPIFPQETEISTRPLPPPTGSCLATAPPSGVGLPGPGSAVTAWPGAGRGAAGPSVQPLLGIPAPIILAPVDTPPNCSDCGKSFSRRADLVRHRRTHTGEKPFNCSDCGKSFRQNPHLVKHRRTHTGEKPFNCSDCGKSFIRNSDLVHHRRTHRGEKPFSCSDCGRSFHRNSHLVKHKRTHTGEKPFSCSHCMKSFSRSSHLVIHWRTHTGEKPFSCSDCGKSFRESSDLVTHRRSHTGEKPFNCSDCGKSFMRRSDLVHHRRTHTGEKPFNCSDCGKSFSQKSCLVRHRRTHTGEKPFTCSYCGKSFCQKSHLVRHRRSHTG</sequence>
<keyword evidence="5" id="KW-0479">Metal-binding</keyword>
<evidence type="ECO:0000256" key="2">
    <source>
        <dbReference type="ARBA" id="ARBA00004123"/>
    </source>
</evidence>
<keyword evidence="10" id="KW-0805">Transcription regulation</keyword>
<evidence type="ECO:0000256" key="5">
    <source>
        <dbReference type="ARBA" id="ARBA00022723"/>
    </source>
</evidence>
<dbReference type="PANTHER" id="PTHR23235:SF142">
    <property type="entry name" value="ZINC FINGER PROTEIN 384"/>
    <property type="match status" value="1"/>
</dbReference>
<feature type="domain" description="C2H2-type" evidence="16">
    <location>
        <begin position="244"/>
        <end position="271"/>
    </location>
</feature>
<dbReference type="EMBL" id="AGCU01111624">
    <property type="status" value="NOT_ANNOTATED_CDS"/>
    <property type="molecule type" value="Genomic_DNA"/>
</dbReference>
<evidence type="ECO:0000256" key="10">
    <source>
        <dbReference type="ARBA" id="ARBA00023015"/>
    </source>
</evidence>
<keyword evidence="6" id="KW-0677">Repeat</keyword>
<feature type="domain" description="C2H2-type" evidence="16">
    <location>
        <begin position="710"/>
        <end position="737"/>
    </location>
</feature>
<dbReference type="GO" id="GO:0008270">
    <property type="term" value="F:zinc ion binding"/>
    <property type="evidence" value="ECO:0007669"/>
    <property type="project" value="UniProtKB-KW"/>
</dbReference>
<dbReference type="FunFam" id="3.30.160.60:FF:000097">
    <property type="entry name" value="Zinc finger protein"/>
    <property type="match status" value="1"/>
</dbReference>
<dbReference type="FunFam" id="3.30.160.60:FF:000029">
    <property type="entry name" value="GLI family zinc finger 4"/>
    <property type="match status" value="1"/>
</dbReference>
<dbReference type="FunFam" id="3.30.160.60:FF:002063">
    <property type="entry name" value="RB associated KRAB zinc finger"/>
    <property type="match status" value="2"/>
</dbReference>
<evidence type="ECO:0000256" key="6">
    <source>
        <dbReference type="ARBA" id="ARBA00022737"/>
    </source>
</evidence>
<dbReference type="Proteomes" id="UP000007267">
    <property type="component" value="Unassembled WGS sequence"/>
</dbReference>
<proteinExistence type="inferred from homology"/>
<evidence type="ECO:0000256" key="11">
    <source>
        <dbReference type="ARBA" id="ARBA00023125"/>
    </source>
</evidence>
<evidence type="ECO:0000313" key="18">
    <source>
        <dbReference type="Ensembl" id="ENSPSIP00000018591.1"/>
    </source>
</evidence>
<evidence type="ECO:0000256" key="8">
    <source>
        <dbReference type="ARBA" id="ARBA00022833"/>
    </source>
</evidence>
<feature type="domain" description="C2H2-type" evidence="16">
    <location>
        <begin position="682"/>
        <end position="709"/>
    </location>
</feature>
<dbReference type="FunFam" id="3.30.160.60:FF:000495">
    <property type="entry name" value="zinc finger protein 668"/>
    <property type="match status" value="1"/>
</dbReference>
<dbReference type="FunFam" id="3.30.160.60:FF:001818">
    <property type="entry name" value="GDNF-inducible zinc finger protein 1 isoform X1"/>
    <property type="match status" value="1"/>
</dbReference>
<feature type="domain" description="C2H2-type" evidence="16">
    <location>
        <begin position="626"/>
        <end position="653"/>
    </location>
</feature>
<dbReference type="GeneTree" id="ENSGT00940000154411"/>
<dbReference type="Gene3D" id="3.30.160.60">
    <property type="entry name" value="Classic Zinc Finger"/>
    <property type="match status" value="12"/>
</dbReference>
<dbReference type="PROSITE" id="PS50805">
    <property type="entry name" value="KRAB"/>
    <property type="match status" value="1"/>
</dbReference>
<evidence type="ECO:0000256" key="12">
    <source>
        <dbReference type="ARBA" id="ARBA00023163"/>
    </source>
</evidence>
<keyword evidence="11" id="KW-0238">DNA-binding</keyword>
<evidence type="ECO:0000256" key="9">
    <source>
        <dbReference type="ARBA" id="ARBA00022843"/>
    </source>
</evidence>
<feature type="domain" description="C2H2-type" evidence="16">
    <location>
        <begin position="598"/>
        <end position="625"/>
    </location>
</feature>
<dbReference type="GO" id="GO:0000978">
    <property type="term" value="F:RNA polymerase II cis-regulatory region sequence-specific DNA binding"/>
    <property type="evidence" value="ECO:0007669"/>
    <property type="project" value="TreeGrafter"/>
</dbReference>
<dbReference type="GO" id="GO:0000981">
    <property type="term" value="F:DNA-binding transcription factor activity, RNA polymerase II-specific"/>
    <property type="evidence" value="ECO:0007669"/>
    <property type="project" value="TreeGrafter"/>
</dbReference>
<feature type="domain" description="C2H2-type" evidence="16">
    <location>
        <begin position="738"/>
        <end position="765"/>
    </location>
</feature>
<protein>
    <submittedName>
        <fullName evidence="18">Uncharacterized protein</fullName>
    </submittedName>
</protein>
<feature type="region of interest" description="Disordered" evidence="15">
    <location>
        <begin position="164"/>
        <end position="216"/>
    </location>
</feature>
<comment type="function">
    <text evidence="1">May be involved in transcriptional regulation.</text>
</comment>
<keyword evidence="4" id="KW-1017">Isopeptide bond</keyword>
<dbReference type="PROSITE" id="PS50157">
    <property type="entry name" value="ZINC_FINGER_C2H2_2"/>
    <property type="match status" value="12"/>
</dbReference>
<dbReference type="GO" id="GO:0005634">
    <property type="term" value="C:nucleus"/>
    <property type="evidence" value="ECO:0007669"/>
    <property type="project" value="UniProtKB-SubCell"/>
</dbReference>
<keyword evidence="7 14" id="KW-0863">Zinc-finger</keyword>
<organism evidence="18 19">
    <name type="scientific">Pelodiscus sinensis</name>
    <name type="common">Chinese softshell turtle</name>
    <name type="synonym">Trionyx sinensis</name>
    <dbReference type="NCBI Taxonomy" id="13735"/>
    <lineage>
        <taxon>Eukaryota</taxon>
        <taxon>Metazoa</taxon>
        <taxon>Chordata</taxon>
        <taxon>Craniata</taxon>
        <taxon>Vertebrata</taxon>
        <taxon>Euteleostomi</taxon>
        <taxon>Archelosauria</taxon>
        <taxon>Testudinata</taxon>
        <taxon>Testudines</taxon>
        <taxon>Cryptodira</taxon>
        <taxon>Trionychia</taxon>
        <taxon>Trionychidae</taxon>
        <taxon>Pelodiscus</taxon>
    </lineage>
</organism>
<dbReference type="PROSITE" id="PS00028">
    <property type="entry name" value="ZINC_FINGER_C2H2_1"/>
    <property type="match status" value="12"/>
</dbReference>
<evidence type="ECO:0000256" key="15">
    <source>
        <dbReference type="SAM" id="MobiDB-lite"/>
    </source>
</evidence>
<reference evidence="19" key="2">
    <citation type="journal article" date="2013" name="Nat. Genet.">
        <title>The draft genomes of soft-shell turtle and green sea turtle yield insights into the development and evolution of the turtle-specific body plan.</title>
        <authorList>
            <person name="Wang Z."/>
            <person name="Pascual-Anaya J."/>
            <person name="Zadissa A."/>
            <person name="Li W."/>
            <person name="Niimura Y."/>
            <person name="Huang Z."/>
            <person name="Li C."/>
            <person name="White S."/>
            <person name="Xiong Z."/>
            <person name="Fang D."/>
            <person name="Wang B."/>
            <person name="Ming Y."/>
            <person name="Chen Y."/>
            <person name="Zheng Y."/>
            <person name="Kuraku S."/>
            <person name="Pignatelli M."/>
            <person name="Herrero J."/>
            <person name="Beal K."/>
            <person name="Nozawa M."/>
            <person name="Li Q."/>
            <person name="Wang J."/>
            <person name="Zhang H."/>
            <person name="Yu L."/>
            <person name="Shigenobu S."/>
            <person name="Wang J."/>
            <person name="Liu J."/>
            <person name="Flicek P."/>
            <person name="Searle S."/>
            <person name="Wang J."/>
            <person name="Kuratani S."/>
            <person name="Yin Y."/>
            <person name="Aken B."/>
            <person name="Zhang G."/>
            <person name="Irie N."/>
        </authorList>
    </citation>
    <scope>NUCLEOTIDE SEQUENCE [LARGE SCALE GENOMIC DNA]</scope>
    <source>
        <strain evidence="19">Daiwa-1</strain>
    </source>
</reference>
<dbReference type="EMBL" id="AGCU01111620">
    <property type="status" value="NOT_ANNOTATED_CDS"/>
    <property type="molecule type" value="Genomic_DNA"/>
</dbReference>
<evidence type="ECO:0000313" key="19">
    <source>
        <dbReference type="Proteomes" id="UP000007267"/>
    </source>
</evidence>
<feature type="domain" description="C2H2-type" evidence="16">
    <location>
        <begin position="272"/>
        <end position="299"/>
    </location>
</feature>
<keyword evidence="12" id="KW-0804">Transcription</keyword>
<feature type="domain" description="C2H2-type" evidence="16">
    <location>
        <begin position="542"/>
        <end position="569"/>
    </location>
</feature>
<keyword evidence="19" id="KW-1185">Reference proteome</keyword>
<evidence type="ECO:0000256" key="1">
    <source>
        <dbReference type="ARBA" id="ARBA00003767"/>
    </source>
</evidence>
<keyword evidence="9" id="KW-0832">Ubl conjugation</keyword>
<dbReference type="Gene3D" id="6.10.140.140">
    <property type="match status" value="1"/>
</dbReference>
<dbReference type="PANTHER" id="PTHR23235">
    <property type="entry name" value="KRUEPPEL-LIKE TRANSCRIPTION FACTOR"/>
    <property type="match status" value="1"/>
</dbReference>